<evidence type="ECO:0000313" key="3">
    <source>
        <dbReference type="EMBL" id="SFJ34630.1"/>
    </source>
</evidence>
<dbReference type="PANTHER" id="PTHR34220">
    <property type="entry name" value="SENSOR HISTIDINE KINASE YPDA"/>
    <property type="match status" value="1"/>
</dbReference>
<evidence type="ECO:0000259" key="2">
    <source>
        <dbReference type="Pfam" id="PF06580"/>
    </source>
</evidence>
<dbReference type="Proteomes" id="UP000243887">
    <property type="component" value="Unassembled WGS sequence"/>
</dbReference>
<dbReference type="STRING" id="1150112.SAMN04487893_10635"/>
<evidence type="ECO:0000256" key="1">
    <source>
        <dbReference type="SAM" id="Phobius"/>
    </source>
</evidence>
<dbReference type="GO" id="GO:0016020">
    <property type="term" value="C:membrane"/>
    <property type="evidence" value="ECO:0007669"/>
    <property type="project" value="InterPro"/>
</dbReference>
<reference evidence="4" key="1">
    <citation type="submission" date="2016-10" db="EMBL/GenBank/DDBJ databases">
        <authorList>
            <person name="Varghese N."/>
            <person name="Submissions S."/>
        </authorList>
    </citation>
    <scope>NUCLEOTIDE SEQUENCE [LARGE SCALE GENOMIC DNA]</scope>
    <source>
        <strain evidence="4">DSM 26542</strain>
    </source>
</reference>
<keyword evidence="3" id="KW-0808">Transferase</keyword>
<keyword evidence="1" id="KW-0472">Membrane</keyword>
<feature type="transmembrane region" description="Helical" evidence="1">
    <location>
        <begin position="76"/>
        <end position="102"/>
    </location>
</feature>
<proteinExistence type="predicted"/>
<feature type="transmembrane region" description="Helical" evidence="1">
    <location>
        <begin position="12"/>
        <end position="32"/>
    </location>
</feature>
<feature type="transmembrane region" description="Helical" evidence="1">
    <location>
        <begin position="44"/>
        <end position="64"/>
    </location>
</feature>
<dbReference type="EMBL" id="FORU01000006">
    <property type="protein sequence ID" value="SFJ34630.1"/>
    <property type="molecule type" value="Genomic_DNA"/>
</dbReference>
<feature type="transmembrane region" description="Helical" evidence="1">
    <location>
        <begin position="114"/>
        <end position="136"/>
    </location>
</feature>
<feature type="domain" description="Signal transduction histidine kinase internal region" evidence="2">
    <location>
        <begin position="159"/>
        <end position="237"/>
    </location>
</feature>
<organism evidence="3 4">
    <name type="scientific">Myroides guanonis</name>
    <dbReference type="NCBI Taxonomy" id="1150112"/>
    <lineage>
        <taxon>Bacteria</taxon>
        <taxon>Pseudomonadati</taxon>
        <taxon>Bacteroidota</taxon>
        <taxon>Flavobacteriia</taxon>
        <taxon>Flavobacteriales</taxon>
        <taxon>Flavobacteriaceae</taxon>
        <taxon>Myroides</taxon>
    </lineage>
</organism>
<keyword evidence="1" id="KW-1133">Transmembrane helix</keyword>
<dbReference type="InterPro" id="IPR010559">
    <property type="entry name" value="Sig_transdc_His_kin_internal"/>
</dbReference>
<dbReference type="InterPro" id="IPR050640">
    <property type="entry name" value="Bact_2-comp_sensor_kinase"/>
</dbReference>
<evidence type="ECO:0000313" key="4">
    <source>
        <dbReference type="Proteomes" id="UP000243887"/>
    </source>
</evidence>
<dbReference type="AlphaFoldDB" id="A0A1I3QLB0"/>
<dbReference type="InterPro" id="IPR036890">
    <property type="entry name" value="HATPase_C_sf"/>
</dbReference>
<keyword evidence="1" id="KW-0812">Transmembrane</keyword>
<keyword evidence="3" id="KW-0418">Kinase</keyword>
<dbReference type="Pfam" id="PF06580">
    <property type="entry name" value="His_kinase"/>
    <property type="match status" value="1"/>
</dbReference>
<dbReference type="GO" id="GO:0000155">
    <property type="term" value="F:phosphorelay sensor kinase activity"/>
    <property type="evidence" value="ECO:0007669"/>
    <property type="project" value="InterPro"/>
</dbReference>
<protein>
    <submittedName>
        <fullName evidence="3">Histidine kinase</fullName>
    </submittedName>
</protein>
<name>A0A1I3QLB0_9FLAO</name>
<keyword evidence="4" id="KW-1185">Reference proteome</keyword>
<sequence length="336" mass="38595">MELKTMKKINKEHIFAFVIIVITLLVVFYYVFQTLTGKEKNFTQFILINLLPCTFITVIDFLIVHTIYKYLKVRNIYLHVTLDLLISSVFSVLVVFLINFAFSGFSTFNSNPEILKSSIFIILWNSIVVLLIEIFFYSQRQIDAEKTIAIIEKEKIQYQYETLKAQINPHFLFNSLNVLASLAYEDAEKANLFTKKMSSVYRYVLLTSERPTVTLKEELAFLDAYVFLEKIRFGNNLQISLINQADLSKEIIPVSLQLLVENAVKHNIATVNKPLTVKVEITENEITVSNNLQPRASVEGGGIGLKNLQKQYALNNKAIDVLKTETQFIVKLPFLD</sequence>
<gene>
    <name evidence="3" type="ORF">SAMN04487893_10635</name>
</gene>
<accession>A0A1I3QLB0</accession>
<dbReference type="Gene3D" id="3.30.565.10">
    <property type="entry name" value="Histidine kinase-like ATPase, C-terminal domain"/>
    <property type="match status" value="1"/>
</dbReference>
<dbReference type="PANTHER" id="PTHR34220:SF7">
    <property type="entry name" value="SENSOR HISTIDINE KINASE YPDA"/>
    <property type="match status" value="1"/>
</dbReference>